<evidence type="ECO:0000313" key="1">
    <source>
        <dbReference type="EMBL" id="ADD95830.1"/>
    </source>
</evidence>
<name>D6PJC9_9ZZZZ</name>
<dbReference type="AlphaFoldDB" id="D6PJC9"/>
<organism evidence="1">
    <name type="scientific">uncultured organism MedDCM-OCT-S09-C171</name>
    <dbReference type="NCBI Taxonomy" id="743644"/>
    <lineage>
        <taxon>unclassified sequences</taxon>
        <taxon>environmental samples</taxon>
    </lineage>
</organism>
<sequence>MTTTVTTGFGVESELNVESKATTAPEVVNIASAGSEAADESLRTESDDMREVFLHEIALLIIQIK</sequence>
<accession>D6PJC9</accession>
<proteinExistence type="predicted"/>
<protein>
    <submittedName>
        <fullName evidence="1">Uncharacterized protein</fullName>
    </submittedName>
</protein>
<reference evidence="1" key="1">
    <citation type="journal article" date="2010" name="ISME J.">
        <title>Metagenome of the Mediterranean deep chlorophyll maximum studied by direct and fosmid library 454 pyrosequencing.</title>
        <authorList>
            <person name="Ghai R."/>
            <person name="Martin-Cuadrado A.B."/>
            <person name="Molto A.G."/>
            <person name="Heredia I.G."/>
            <person name="Cabrera R."/>
            <person name="Martin J."/>
            <person name="Verdu M."/>
            <person name="Deschamps P."/>
            <person name="Moreira D."/>
            <person name="Lopez-Garcia P."/>
            <person name="Mira A."/>
            <person name="Rodriguez-Valera F."/>
        </authorList>
    </citation>
    <scope>NUCLEOTIDE SEQUENCE</scope>
</reference>
<dbReference type="EMBL" id="GU943102">
    <property type="protein sequence ID" value="ADD95830.1"/>
    <property type="molecule type" value="Genomic_DNA"/>
</dbReference>